<dbReference type="InterPro" id="IPR011766">
    <property type="entry name" value="TPP_enzyme_TPP-bd"/>
</dbReference>
<proteinExistence type="inferred from homology"/>
<comment type="similarity">
    <text evidence="2 4">Belongs to the TPP enzyme family.</text>
</comment>
<name>A0ABV5SV35_9MICO</name>
<dbReference type="Pfam" id="PF02776">
    <property type="entry name" value="TPP_enzyme_N"/>
    <property type="match status" value="1"/>
</dbReference>
<evidence type="ECO:0000259" key="7">
    <source>
        <dbReference type="Pfam" id="PF02776"/>
    </source>
</evidence>
<dbReference type="Pfam" id="PF02775">
    <property type="entry name" value="TPP_enzyme_C"/>
    <property type="match status" value="1"/>
</dbReference>
<dbReference type="InterPro" id="IPR029061">
    <property type="entry name" value="THDP-binding"/>
</dbReference>
<feature type="domain" description="Thiamine pyrophosphate enzyme central" evidence="5">
    <location>
        <begin position="193"/>
        <end position="319"/>
    </location>
</feature>
<dbReference type="InterPro" id="IPR045229">
    <property type="entry name" value="TPP_enz"/>
</dbReference>
<dbReference type="InterPro" id="IPR029035">
    <property type="entry name" value="DHS-like_NAD/FAD-binding_dom"/>
</dbReference>
<dbReference type="SUPFAM" id="SSF52467">
    <property type="entry name" value="DHS-like NAD/FAD-binding domain"/>
    <property type="match status" value="1"/>
</dbReference>
<evidence type="ECO:0000313" key="8">
    <source>
        <dbReference type="EMBL" id="MFB9644208.1"/>
    </source>
</evidence>
<evidence type="ECO:0000259" key="6">
    <source>
        <dbReference type="Pfam" id="PF02775"/>
    </source>
</evidence>
<evidence type="ECO:0000256" key="3">
    <source>
        <dbReference type="ARBA" id="ARBA00023052"/>
    </source>
</evidence>
<gene>
    <name evidence="8" type="ORF">ACFFPJ_00195</name>
</gene>
<evidence type="ECO:0000256" key="2">
    <source>
        <dbReference type="ARBA" id="ARBA00007812"/>
    </source>
</evidence>
<comment type="cofactor">
    <cofactor evidence="1">
        <name>thiamine diphosphate</name>
        <dbReference type="ChEBI" id="CHEBI:58937"/>
    </cofactor>
</comment>
<dbReference type="CDD" id="cd07035">
    <property type="entry name" value="TPP_PYR_POX_like"/>
    <property type="match status" value="1"/>
</dbReference>
<evidence type="ECO:0000256" key="4">
    <source>
        <dbReference type="RuleBase" id="RU362132"/>
    </source>
</evidence>
<organism evidence="8 9">
    <name type="scientific">Microbacterium terregens</name>
    <dbReference type="NCBI Taxonomy" id="69363"/>
    <lineage>
        <taxon>Bacteria</taxon>
        <taxon>Bacillati</taxon>
        <taxon>Actinomycetota</taxon>
        <taxon>Actinomycetes</taxon>
        <taxon>Micrococcales</taxon>
        <taxon>Microbacteriaceae</taxon>
        <taxon>Microbacterium</taxon>
    </lineage>
</organism>
<dbReference type="Pfam" id="PF00205">
    <property type="entry name" value="TPP_enzyme_M"/>
    <property type="match status" value="1"/>
</dbReference>
<dbReference type="RefSeq" id="WP_344710448.1">
    <property type="nucleotide sequence ID" value="NZ_BAAAWH010000001.1"/>
</dbReference>
<accession>A0ABV5SV35</accession>
<dbReference type="PANTHER" id="PTHR18968:SF166">
    <property type="entry name" value="2-HYDROXYACYL-COA LYASE 2"/>
    <property type="match status" value="1"/>
</dbReference>
<dbReference type="Proteomes" id="UP001589611">
    <property type="component" value="Unassembled WGS sequence"/>
</dbReference>
<dbReference type="InterPro" id="IPR012000">
    <property type="entry name" value="Thiamin_PyroP_enz_cen_dom"/>
</dbReference>
<dbReference type="SUPFAM" id="SSF52518">
    <property type="entry name" value="Thiamin diphosphate-binding fold (THDP-binding)"/>
    <property type="match status" value="2"/>
</dbReference>
<feature type="domain" description="Thiamine pyrophosphate enzyme N-terminal TPP-binding" evidence="7">
    <location>
        <begin position="6"/>
        <end position="109"/>
    </location>
</feature>
<evidence type="ECO:0000313" key="9">
    <source>
        <dbReference type="Proteomes" id="UP001589611"/>
    </source>
</evidence>
<dbReference type="InterPro" id="IPR012001">
    <property type="entry name" value="Thiamin_PyroP_enz_TPP-bd_dom"/>
</dbReference>
<dbReference type="PANTHER" id="PTHR18968">
    <property type="entry name" value="THIAMINE PYROPHOSPHATE ENZYMES"/>
    <property type="match status" value="1"/>
</dbReference>
<dbReference type="Gene3D" id="3.40.50.970">
    <property type="match status" value="2"/>
</dbReference>
<keyword evidence="9" id="KW-1185">Reference proteome</keyword>
<dbReference type="CDD" id="cd00568">
    <property type="entry name" value="TPP_enzymes"/>
    <property type="match status" value="1"/>
</dbReference>
<dbReference type="EMBL" id="JBHMBE010000001">
    <property type="protein sequence ID" value="MFB9644208.1"/>
    <property type="molecule type" value="Genomic_DNA"/>
</dbReference>
<feature type="domain" description="Thiamine pyrophosphate enzyme TPP-binding" evidence="6">
    <location>
        <begin position="387"/>
        <end position="532"/>
    </location>
</feature>
<protein>
    <submittedName>
        <fullName evidence="8">Thiamine pyrophosphate-binding protein</fullName>
    </submittedName>
</protein>
<evidence type="ECO:0000256" key="1">
    <source>
        <dbReference type="ARBA" id="ARBA00001964"/>
    </source>
</evidence>
<sequence>MSERITVAEAIGRTIAVLGGAHIFGVVGSGNFHVTNAMIDAGMPFTATRHEMGAATMADAFSRTSGRLSVLSVHQGCGLTNALTGIAEAAKCHTPLLVVTGDTAAGDVTSNFYIDQDAAVASVGATPARIRTALSAVSDTAAAIRAAVSGRETVVLSLPVDLQEEYVDFDEAAVMLFPAPPVPDPSPEEFGQLVGLLAAAERPVIVGGRGAWGAKDELRRLATASGALLVTSAAGRGLFVEDEWALDIMGGFATEGAAELISAADVLVVFGAALNKWTTRSGELLQTATTVQIDDRPAAIGLHCAVDIGIVGDAASVAAAAADAVTARVPDKVGYRIPDTADRVRRFRYWKDQPFEPRPAPGRVDPQELTNALDAMLPIERVVVPDGGNVNCYPGAHLRVPDERGYCIPLSFQAIGMGLAAGIGAGVAQPDRLPVVGTGDGAFLMSLVELDTAVRLGLGMVVIVYNDDAYGAEVNLFEPYTDKLDLVRFPETDIAAIARGYGCDGITVRSIADLDAVQDWITGPRGRPLVIDAKIAKFPSWLMARRHRQPTDAGQPVRISH</sequence>
<comment type="caution">
    <text evidence="8">The sequence shown here is derived from an EMBL/GenBank/DDBJ whole genome shotgun (WGS) entry which is preliminary data.</text>
</comment>
<reference evidence="8 9" key="1">
    <citation type="submission" date="2024-09" db="EMBL/GenBank/DDBJ databases">
        <authorList>
            <person name="Sun Q."/>
            <person name="Mori K."/>
        </authorList>
    </citation>
    <scope>NUCLEOTIDE SEQUENCE [LARGE SCALE GENOMIC DNA]</scope>
    <source>
        <strain evidence="8 9">JCM 1342</strain>
    </source>
</reference>
<dbReference type="Gene3D" id="3.40.50.1220">
    <property type="entry name" value="TPP-binding domain"/>
    <property type="match status" value="1"/>
</dbReference>
<keyword evidence="3 4" id="KW-0786">Thiamine pyrophosphate</keyword>
<evidence type="ECO:0000259" key="5">
    <source>
        <dbReference type="Pfam" id="PF00205"/>
    </source>
</evidence>